<protein>
    <submittedName>
        <fullName evidence="1">Uncharacterized protein</fullName>
    </submittedName>
</protein>
<evidence type="ECO:0000313" key="2">
    <source>
        <dbReference type="Proteomes" id="UP001190700"/>
    </source>
</evidence>
<reference evidence="1 2" key="1">
    <citation type="journal article" date="2015" name="Genome Biol. Evol.">
        <title>Comparative Genomics of a Bacterivorous Green Alga Reveals Evolutionary Causalities and Consequences of Phago-Mixotrophic Mode of Nutrition.</title>
        <authorList>
            <person name="Burns J.A."/>
            <person name="Paasch A."/>
            <person name="Narechania A."/>
            <person name="Kim E."/>
        </authorList>
    </citation>
    <scope>NUCLEOTIDE SEQUENCE [LARGE SCALE GENOMIC DNA]</scope>
    <source>
        <strain evidence="1 2">PLY_AMNH</strain>
    </source>
</reference>
<dbReference type="Proteomes" id="UP001190700">
    <property type="component" value="Unassembled WGS sequence"/>
</dbReference>
<accession>A0AAE0GJ13</accession>
<evidence type="ECO:0000313" key="1">
    <source>
        <dbReference type="EMBL" id="KAK3279007.1"/>
    </source>
</evidence>
<comment type="caution">
    <text evidence="1">The sequence shown here is derived from an EMBL/GenBank/DDBJ whole genome shotgun (WGS) entry which is preliminary data.</text>
</comment>
<proteinExistence type="predicted"/>
<sequence>MCSMKGNEVVIESEAAIANVEKLIRYTRNTVQRENIRNIVEALLEFDLYFPTLASVQAQVEERIAKQASEVIQQSPSASGLAEIDLGAREEALPKAEGAQNEAEKEEEDTWEEREEAASIPFPILAPLTTANTCEYDGFNVPTGQREVSLVNHEEEAEFDLASLQTPVDYSETVKNAETEIEGHDLENEDFLQTLKITRHNVQNIARFTGRELSEVRRQCEETLTRKHLDVGSLAVDGLSRKVDASGVAKTPFIKIQLKGEDEAAAILELGILLVDGQRFNITPKSSRC</sequence>
<organism evidence="1 2">
    <name type="scientific">Cymbomonas tetramitiformis</name>
    <dbReference type="NCBI Taxonomy" id="36881"/>
    <lineage>
        <taxon>Eukaryota</taxon>
        <taxon>Viridiplantae</taxon>
        <taxon>Chlorophyta</taxon>
        <taxon>Pyramimonadophyceae</taxon>
        <taxon>Pyramimonadales</taxon>
        <taxon>Pyramimonadaceae</taxon>
        <taxon>Cymbomonas</taxon>
    </lineage>
</organism>
<name>A0AAE0GJ13_9CHLO</name>
<dbReference type="AlphaFoldDB" id="A0AAE0GJ13"/>
<dbReference type="EMBL" id="LGRX02005178">
    <property type="protein sequence ID" value="KAK3279007.1"/>
    <property type="molecule type" value="Genomic_DNA"/>
</dbReference>
<keyword evidence="2" id="KW-1185">Reference proteome</keyword>
<gene>
    <name evidence="1" type="ORF">CYMTET_13088</name>
</gene>